<reference evidence="1 2" key="1">
    <citation type="journal article" date="2015" name="Genome Announc.">
        <title>Draft Genome of the Euendolithic (true boring) Cyanobacterium Mastigocoleus testarum strain BC008.</title>
        <authorList>
            <person name="Guida B.S."/>
            <person name="Garcia-Pichel F."/>
        </authorList>
    </citation>
    <scope>NUCLEOTIDE SEQUENCE [LARGE SCALE GENOMIC DNA]</scope>
    <source>
        <strain evidence="1 2">BC008</strain>
    </source>
</reference>
<accession>A0A0V7ZDT3</accession>
<comment type="caution">
    <text evidence="1">The sequence shown here is derived from an EMBL/GenBank/DDBJ whole genome shotgun (WGS) entry which is preliminary data.</text>
</comment>
<keyword evidence="2" id="KW-1185">Reference proteome</keyword>
<proteinExistence type="predicted"/>
<name>A0A0V7ZDT3_9CYAN</name>
<evidence type="ECO:0000313" key="2">
    <source>
        <dbReference type="Proteomes" id="UP000053372"/>
    </source>
</evidence>
<organism evidence="1 2">
    <name type="scientific">Mastigocoleus testarum BC008</name>
    <dbReference type="NCBI Taxonomy" id="371196"/>
    <lineage>
        <taxon>Bacteria</taxon>
        <taxon>Bacillati</taxon>
        <taxon>Cyanobacteriota</taxon>
        <taxon>Cyanophyceae</taxon>
        <taxon>Nostocales</taxon>
        <taxon>Hapalosiphonaceae</taxon>
        <taxon>Mastigocoleus</taxon>
    </lineage>
</organism>
<protein>
    <submittedName>
        <fullName evidence="1">Uncharacterized protein</fullName>
    </submittedName>
</protein>
<gene>
    <name evidence="1" type="ORF">BC008_38075</name>
</gene>
<evidence type="ECO:0000313" key="1">
    <source>
        <dbReference type="EMBL" id="KST62643.1"/>
    </source>
</evidence>
<dbReference type="Proteomes" id="UP000053372">
    <property type="component" value="Unassembled WGS sequence"/>
</dbReference>
<dbReference type="EMBL" id="LMTZ01000151">
    <property type="protein sequence ID" value="KST62643.1"/>
    <property type="molecule type" value="Genomic_DNA"/>
</dbReference>
<dbReference type="AlphaFoldDB" id="A0A0V7ZDT3"/>
<sequence length="74" mass="8393">MTYKAFCLVFSLKLKVTKINQWNIKFNRLQFTTNDKGNKAYSIKITKSSNCSKEDEPLHFLGAKSVELTGVSST</sequence>